<feature type="region of interest" description="Disordered" evidence="1">
    <location>
        <begin position="1"/>
        <end position="56"/>
    </location>
</feature>
<evidence type="ECO:0000256" key="1">
    <source>
        <dbReference type="SAM" id="MobiDB-lite"/>
    </source>
</evidence>
<feature type="compositionally biased region" description="Basic and acidic residues" evidence="1">
    <location>
        <begin position="251"/>
        <end position="261"/>
    </location>
</feature>
<feature type="compositionally biased region" description="Low complexity" evidence="1">
    <location>
        <begin position="297"/>
        <end position="310"/>
    </location>
</feature>
<feature type="compositionally biased region" description="Low complexity" evidence="1">
    <location>
        <begin position="39"/>
        <end position="53"/>
    </location>
</feature>
<reference evidence="2 3" key="1">
    <citation type="submission" date="2009-11" db="EMBL/GenBank/DDBJ databases">
        <title>Annotation of Allomyces macrogynus ATCC 38327.</title>
        <authorList>
            <consortium name="The Broad Institute Genome Sequencing Platform"/>
            <person name="Russ C."/>
            <person name="Cuomo C."/>
            <person name="Burger G."/>
            <person name="Gray M.W."/>
            <person name="Holland P.W.H."/>
            <person name="King N."/>
            <person name="Lang F.B.F."/>
            <person name="Roger A.J."/>
            <person name="Ruiz-Trillo I."/>
            <person name="Young S.K."/>
            <person name="Zeng Q."/>
            <person name="Gargeya S."/>
            <person name="Fitzgerald M."/>
            <person name="Haas B."/>
            <person name="Abouelleil A."/>
            <person name="Alvarado L."/>
            <person name="Arachchi H.M."/>
            <person name="Berlin A."/>
            <person name="Chapman S.B."/>
            <person name="Gearin G."/>
            <person name="Goldberg J."/>
            <person name="Griggs A."/>
            <person name="Gujja S."/>
            <person name="Hansen M."/>
            <person name="Heiman D."/>
            <person name="Howarth C."/>
            <person name="Larimer J."/>
            <person name="Lui A."/>
            <person name="MacDonald P.J.P."/>
            <person name="McCowen C."/>
            <person name="Montmayeur A."/>
            <person name="Murphy C."/>
            <person name="Neiman D."/>
            <person name="Pearson M."/>
            <person name="Priest M."/>
            <person name="Roberts A."/>
            <person name="Saif S."/>
            <person name="Shea T."/>
            <person name="Sisk P."/>
            <person name="Stolte C."/>
            <person name="Sykes S."/>
            <person name="Wortman J."/>
            <person name="Nusbaum C."/>
            <person name="Birren B."/>
        </authorList>
    </citation>
    <scope>NUCLEOTIDE SEQUENCE [LARGE SCALE GENOMIC DNA]</scope>
    <source>
        <strain evidence="2 3">ATCC 38327</strain>
    </source>
</reference>
<feature type="compositionally biased region" description="Low complexity" evidence="1">
    <location>
        <begin position="263"/>
        <end position="283"/>
    </location>
</feature>
<reference evidence="3" key="2">
    <citation type="submission" date="2009-11" db="EMBL/GenBank/DDBJ databases">
        <title>The Genome Sequence of Allomyces macrogynus strain ATCC 38327.</title>
        <authorList>
            <consortium name="The Broad Institute Genome Sequencing Platform"/>
            <person name="Russ C."/>
            <person name="Cuomo C."/>
            <person name="Shea T."/>
            <person name="Young S.K."/>
            <person name="Zeng Q."/>
            <person name="Koehrsen M."/>
            <person name="Haas B."/>
            <person name="Borodovsky M."/>
            <person name="Guigo R."/>
            <person name="Alvarado L."/>
            <person name="Berlin A."/>
            <person name="Borenstein D."/>
            <person name="Chen Z."/>
            <person name="Engels R."/>
            <person name="Freedman E."/>
            <person name="Gellesch M."/>
            <person name="Goldberg J."/>
            <person name="Griggs A."/>
            <person name="Gujja S."/>
            <person name="Heiman D."/>
            <person name="Hepburn T."/>
            <person name="Howarth C."/>
            <person name="Jen D."/>
            <person name="Larson L."/>
            <person name="Lewis B."/>
            <person name="Mehta T."/>
            <person name="Park D."/>
            <person name="Pearson M."/>
            <person name="Roberts A."/>
            <person name="Saif S."/>
            <person name="Shenoy N."/>
            <person name="Sisk P."/>
            <person name="Stolte C."/>
            <person name="Sykes S."/>
            <person name="Walk T."/>
            <person name="White J."/>
            <person name="Yandava C."/>
            <person name="Burger G."/>
            <person name="Gray M.W."/>
            <person name="Holland P.W.H."/>
            <person name="King N."/>
            <person name="Lang F.B.F."/>
            <person name="Roger A.J."/>
            <person name="Ruiz-Trillo I."/>
            <person name="Lander E."/>
            <person name="Nusbaum C."/>
        </authorList>
    </citation>
    <scope>NUCLEOTIDE SEQUENCE [LARGE SCALE GENOMIC DNA]</scope>
    <source>
        <strain evidence="3">ATCC 38327</strain>
    </source>
</reference>
<gene>
    <name evidence="2" type="ORF">AMAG_16948</name>
</gene>
<keyword evidence="3" id="KW-1185">Reference proteome</keyword>
<name>A0A0L0TD54_ALLM3</name>
<evidence type="ECO:0000313" key="3">
    <source>
        <dbReference type="Proteomes" id="UP000054350"/>
    </source>
</evidence>
<dbReference type="AlphaFoldDB" id="A0A0L0TD54"/>
<proteinExistence type="predicted"/>
<dbReference type="EMBL" id="GG745384">
    <property type="protein sequence ID" value="KNE72843.1"/>
    <property type="molecule type" value="Genomic_DNA"/>
</dbReference>
<organism evidence="2 3">
    <name type="scientific">Allomyces macrogynus (strain ATCC 38327)</name>
    <name type="common">Allomyces javanicus var. macrogynus</name>
    <dbReference type="NCBI Taxonomy" id="578462"/>
    <lineage>
        <taxon>Eukaryota</taxon>
        <taxon>Fungi</taxon>
        <taxon>Fungi incertae sedis</taxon>
        <taxon>Blastocladiomycota</taxon>
        <taxon>Blastocladiomycetes</taxon>
        <taxon>Blastocladiales</taxon>
        <taxon>Blastocladiaceae</taxon>
        <taxon>Allomyces</taxon>
    </lineage>
</organism>
<dbReference type="Proteomes" id="UP000054350">
    <property type="component" value="Unassembled WGS sequence"/>
</dbReference>
<sequence length="385" mass="39951">MCHSDTPGDTLVAATSGNPATSAPPMPRISIDEDDVDVTHGGSATPTPATGTPNKPPISPLFTTARAFGAAAGSSPRPGSGIALQPLHAGSLVKNTLGLWAPLSPTVSRPVSPVLAAFHDVPGCDTAVRNRRVAPGPDHRDQFAMRWPTRLRDVQAAAAAAVARSAATTSTQPTTTTMDQPAVAVTQPAVVVDRVPSPPPPPTDTTSSPRLRQAARHLSLRIPDSAVAVTPTPAPSPAPQRDHDDDEDIYQEPRVRPHPERFAASATPTTAPDPATTATPSADIPVVTTPTRDNDEASLASDDSAESDGSPTLLDPVAGMPITDIMTAAKDLQVWVRVTVLAMRQTPAVAGMLFQRAHRRASSALSVASSMRGLVGQKAMCCTPM</sequence>
<accession>A0A0L0TD54</accession>
<feature type="region of interest" description="Disordered" evidence="1">
    <location>
        <begin position="190"/>
        <end position="313"/>
    </location>
</feature>
<evidence type="ECO:0000313" key="2">
    <source>
        <dbReference type="EMBL" id="KNE72843.1"/>
    </source>
</evidence>
<protein>
    <submittedName>
        <fullName evidence="2">Uncharacterized protein</fullName>
    </submittedName>
</protein>
<dbReference type="VEuPathDB" id="FungiDB:AMAG_16948"/>